<evidence type="ECO:0000256" key="10">
    <source>
        <dbReference type="ARBA" id="ARBA00023242"/>
    </source>
</evidence>
<dbReference type="PROSITE" id="PS00028">
    <property type="entry name" value="ZINC_FINGER_C2H2_1"/>
    <property type="match status" value="12"/>
</dbReference>
<keyword evidence="10" id="KW-0539">Nucleus</keyword>
<keyword evidence="4" id="KW-0677">Repeat</keyword>
<accession>A0A3Q1BG23</accession>
<evidence type="ECO:0000256" key="7">
    <source>
        <dbReference type="ARBA" id="ARBA00023015"/>
    </source>
</evidence>
<dbReference type="Pfam" id="PF13912">
    <property type="entry name" value="zf-C2H2_6"/>
    <property type="match status" value="1"/>
</dbReference>
<dbReference type="GO" id="GO:0000978">
    <property type="term" value="F:RNA polymerase II cis-regulatory region sequence-specific DNA binding"/>
    <property type="evidence" value="ECO:0007669"/>
    <property type="project" value="TreeGrafter"/>
</dbReference>
<feature type="compositionally biased region" description="Basic and acidic residues" evidence="12">
    <location>
        <begin position="284"/>
        <end position="293"/>
    </location>
</feature>
<evidence type="ECO:0000256" key="3">
    <source>
        <dbReference type="ARBA" id="ARBA00022723"/>
    </source>
</evidence>
<keyword evidence="5 11" id="KW-0863">Zinc-finger</keyword>
<reference evidence="14 15" key="1">
    <citation type="submission" date="2022-01" db="EMBL/GenBank/DDBJ databases">
        <title>A chromosome-scale genome assembly of the false clownfish, Amphiprion ocellaris.</title>
        <authorList>
            <person name="Ryu T."/>
        </authorList>
    </citation>
    <scope>NUCLEOTIDE SEQUENCE [LARGE SCALE GENOMIC DNA]</scope>
</reference>
<dbReference type="GO" id="GO:0005634">
    <property type="term" value="C:nucleus"/>
    <property type="evidence" value="ECO:0007669"/>
    <property type="project" value="UniProtKB-SubCell"/>
</dbReference>
<evidence type="ECO:0000256" key="12">
    <source>
        <dbReference type="SAM" id="MobiDB-lite"/>
    </source>
</evidence>
<evidence type="ECO:0000256" key="8">
    <source>
        <dbReference type="ARBA" id="ARBA00023125"/>
    </source>
</evidence>
<dbReference type="PROSITE" id="PS50157">
    <property type="entry name" value="ZINC_FINGER_C2H2_2"/>
    <property type="match status" value="12"/>
</dbReference>
<dbReference type="AlphaFoldDB" id="A0A3Q1BG23"/>
<organism evidence="14 15">
    <name type="scientific">Amphiprion ocellaris</name>
    <name type="common">Clown anemonefish</name>
    <dbReference type="NCBI Taxonomy" id="80972"/>
    <lineage>
        <taxon>Eukaryota</taxon>
        <taxon>Metazoa</taxon>
        <taxon>Chordata</taxon>
        <taxon>Craniata</taxon>
        <taxon>Vertebrata</taxon>
        <taxon>Euteleostomi</taxon>
        <taxon>Actinopterygii</taxon>
        <taxon>Neopterygii</taxon>
        <taxon>Teleostei</taxon>
        <taxon>Neoteleostei</taxon>
        <taxon>Acanthomorphata</taxon>
        <taxon>Ovalentaria</taxon>
        <taxon>Pomacentridae</taxon>
        <taxon>Amphiprion</taxon>
    </lineage>
</organism>
<dbReference type="FunFam" id="3.30.160.60:FF:000634">
    <property type="entry name" value="Zinc finger X-chromosomal protein"/>
    <property type="match status" value="1"/>
</dbReference>
<evidence type="ECO:0000256" key="4">
    <source>
        <dbReference type="ARBA" id="ARBA00022737"/>
    </source>
</evidence>
<keyword evidence="7" id="KW-0805">Transcription regulation</keyword>
<feature type="compositionally biased region" description="Polar residues" evidence="12">
    <location>
        <begin position="77"/>
        <end position="92"/>
    </location>
</feature>
<keyword evidence="8" id="KW-0238">DNA-binding</keyword>
<keyword evidence="9" id="KW-0804">Transcription</keyword>
<feature type="domain" description="C2H2-type" evidence="13">
    <location>
        <begin position="505"/>
        <end position="532"/>
    </location>
</feature>
<dbReference type="GO" id="GO:0001228">
    <property type="term" value="F:DNA-binding transcription activator activity, RNA polymerase II-specific"/>
    <property type="evidence" value="ECO:0007669"/>
    <property type="project" value="TreeGrafter"/>
</dbReference>
<sequence length="700" mass="80349">MNSVQNLRELINERLTAAAEEIFTEFEKTIVQYEEEIDRQRRLLDNIWKPEIKLHTTDLLQQHVQEENVLAEQNLCNQERNSSVDQGDPDSSQMKEEQEELCTSGEGEHLALMQEADTLVQCKSNCVEISREISGVSDKPVGQLDEEIDYQPRLLDPFWKPRIILHRIDQPHQDVWKERNGLAHQQLHNQEKKFRLEQEDPEIPQIKEEVTEFCTSLDQKDPEHSQITEEPEEVCTSQQKEQIVLNQATDTFLLTSADKDSDHSELEPNRDQLLSYNSPVAESPHQEGSKHVDSGSTRNAVLKPKKSHNRESSHSNNVDKSSLSGSHCDTDTGRKSLKCDVCGKTFKNKYQMTKHHQIHNSVKPSADNACRKIRNLRSDLKVHMIADKGDKRFSCETCGKRFSKNSPLKVHMRAHTGDKPYSCETCGKSFFRNTNLLFHMTTHNSEKAFCCDRCGKKFNRSDVLYVHMKHHTGEKPYSCNTCGKSFSQSSHLTVHMRTHTGERPYSCKTCGKSFSKKVHLTVHMRTHTGEKPYSCESCGKSFSKRNNLTAHMRTHTGEKPYSCKTCGQSFRHNSHLTSHMRTHTGEKPYSCKTCGQSFRHNSHLTSHMRTHTGEKPYSCDRCGKRFSEHSNLTVHMRTHTGERPYSCQACGKSFSHSSSLTKHMRTHTGKKPYSCKTCGKSFRHNSHLTRHMRTHTGETL</sequence>
<dbReference type="FunFam" id="3.30.160.60:FF:001506">
    <property type="entry name" value="Zinc finger protein"/>
    <property type="match status" value="1"/>
</dbReference>
<feature type="domain" description="C2H2-type" evidence="13">
    <location>
        <begin position="645"/>
        <end position="672"/>
    </location>
</feature>
<dbReference type="SMART" id="SM00355">
    <property type="entry name" value="ZnF_C2H2"/>
    <property type="match status" value="12"/>
</dbReference>
<protein>
    <recommendedName>
        <fullName evidence="13">C2H2-type domain-containing protein</fullName>
    </recommendedName>
</protein>
<evidence type="ECO:0000256" key="9">
    <source>
        <dbReference type="ARBA" id="ARBA00023163"/>
    </source>
</evidence>
<feature type="domain" description="C2H2-type" evidence="13">
    <location>
        <begin position="533"/>
        <end position="560"/>
    </location>
</feature>
<feature type="domain" description="C2H2-type" evidence="13">
    <location>
        <begin position="421"/>
        <end position="448"/>
    </location>
</feature>
<feature type="domain" description="C2H2-type" evidence="13">
    <location>
        <begin position="589"/>
        <end position="616"/>
    </location>
</feature>
<feature type="domain" description="C2H2-type" evidence="13">
    <location>
        <begin position="477"/>
        <end position="504"/>
    </location>
</feature>
<dbReference type="InterPro" id="IPR013087">
    <property type="entry name" value="Znf_C2H2_type"/>
</dbReference>
<dbReference type="Gene3D" id="3.30.160.60">
    <property type="entry name" value="Classic Zinc Finger"/>
    <property type="match status" value="12"/>
</dbReference>
<feature type="compositionally biased region" description="Basic and acidic residues" evidence="12">
    <location>
        <begin position="218"/>
        <end position="227"/>
    </location>
</feature>
<comment type="subcellular location">
    <subcellularLocation>
        <location evidence="1">Nucleus</location>
    </subcellularLocation>
</comment>
<dbReference type="FunFam" id="3.30.160.60:FF:000099">
    <property type="entry name" value="Zinc finger protein 79"/>
    <property type="match status" value="1"/>
</dbReference>
<dbReference type="Proteomes" id="UP001501940">
    <property type="component" value="Chromosome 10"/>
</dbReference>
<dbReference type="Ensembl" id="ENSAOCT00000030885.2">
    <property type="protein sequence ID" value="ENSAOCP00000013040.2"/>
    <property type="gene ID" value="ENSAOCG00000015586.2"/>
</dbReference>
<dbReference type="Pfam" id="PF00096">
    <property type="entry name" value="zf-C2H2"/>
    <property type="match status" value="11"/>
</dbReference>
<feature type="region of interest" description="Disordered" evidence="12">
    <location>
        <begin position="279"/>
        <end position="334"/>
    </location>
</feature>
<keyword evidence="3" id="KW-0479">Metal-binding</keyword>
<reference evidence="14" key="2">
    <citation type="submission" date="2025-08" db="UniProtKB">
        <authorList>
            <consortium name="Ensembl"/>
        </authorList>
    </citation>
    <scope>IDENTIFICATION</scope>
</reference>
<dbReference type="InterPro" id="IPR036236">
    <property type="entry name" value="Znf_C2H2_sf"/>
</dbReference>
<dbReference type="PANTHER" id="PTHR24393">
    <property type="entry name" value="ZINC FINGER PROTEIN"/>
    <property type="match status" value="1"/>
</dbReference>
<evidence type="ECO:0000256" key="6">
    <source>
        <dbReference type="ARBA" id="ARBA00022833"/>
    </source>
</evidence>
<feature type="domain" description="C2H2-type" evidence="13">
    <location>
        <begin position="617"/>
        <end position="644"/>
    </location>
</feature>
<dbReference type="FunFam" id="3.30.160.60:FF:001498">
    <property type="entry name" value="Zinc finger protein 404"/>
    <property type="match status" value="1"/>
</dbReference>
<feature type="region of interest" description="Disordered" evidence="12">
    <location>
        <begin position="77"/>
        <end position="99"/>
    </location>
</feature>
<dbReference type="GeneTree" id="ENSGT01150000286977"/>
<feature type="domain" description="C2H2-type" evidence="13">
    <location>
        <begin position="393"/>
        <end position="420"/>
    </location>
</feature>
<feature type="domain" description="C2H2-type" evidence="13">
    <location>
        <begin position="673"/>
        <end position="700"/>
    </location>
</feature>
<feature type="domain" description="C2H2-type" evidence="13">
    <location>
        <begin position="449"/>
        <end position="476"/>
    </location>
</feature>
<evidence type="ECO:0000256" key="1">
    <source>
        <dbReference type="ARBA" id="ARBA00004123"/>
    </source>
</evidence>
<feature type="domain" description="C2H2-type" evidence="13">
    <location>
        <begin position="337"/>
        <end position="364"/>
    </location>
</feature>
<name>A0A3Q1BG23_AMPOC</name>
<evidence type="ECO:0000259" key="13">
    <source>
        <dbReference type="PROSITE" id="PS50157"/>
    </source>
</evidence>
<dbReference type="GO" id="GO:0008270">
    <property type="term" value="F:zinc ion binding"/>
    <property type="evidence" value="ECO:0007669"/>
    <property type="project" value="UniProtKB-KW"/>
</dbReference>
<dbReference type="FunFam" id="3.30.160.60:FF:001177">
    <property type="entry name" value="Zinc finger protein 33A"/>
    <property type="match status" value="1"/>
</dbReference>
<evidence type="ECO:0000256" key="5">
    <source>
        <dbReference type="ARBA" id="ARBA00022771"/>
    </source>
</evidence>
<proteinExistence type="inferred from homology"/>
<comment type="similarity">
    <text evidence="2">Belongs to the krueppel C2H2-type zinc-finger protein family.</text>
</comment>
<dbReference type="FunFam" id="3.30.160.60:FF:000100">
    <property type="entry name" value="Zinc finger 45-like"/>
    <property type="match status" value="2"/>
</dbReference>
<evidence type="ECO:0000313" key="15">
    <source>
        <dbReference type="Proteomes" id="UP001501940"/>
    </source>
</evidence>
<keyword evidence="15" id="KW-1185">Reference proteome</keyword>
<evidence type="ECO:0000256" key="11">
    <source>
        <dbReference type="PROSITE-ProRule" id="PRU00042"/>
    </source>
</evidence>
<reference evidence="14" key="3">
    <citation type="submission" date="2025-09" db="UniProtKB">
        <authorList>
            <consortium name="Ensembl"/>
        </authorList>
    </citation>
    <scope>IDENTIFICATION</scope>
</reference>
<dbReference type="FunFam" id="3.30.160.60:FF:000016">
    <property type="entry name" value="zinc finger protein 37 homolog"/>
    <property type="match status" value="1"/>
</dbReference>
<evidence type="ECO:0000256" key="2">
    <source>
        <dbReference type="ARBA" id="ARBA00006991"/>
    </source>
</evidence>
<evidence type="ECO:0000313" key="14">
    <source>
        <dbReference type="Ensembl" id="ENSAOCP00000013040.2"/>
    </source>
</evidence>
<dbReference type="SUPFAM" id="SSF57667">
    <property type="entry name" value="beta-beta-alpha zinc fingers"/>
    <property type="match status" value="7"/>
</dbReference>
<dbReference type="FunFam" id="3.30.160.60:FF:000774">
    <property type="entry name" value="Zinc finger protein"/>
    <property type="match status" value="1"/>
</dbReference>
<keyword evidence="6" id="KW-0862">Zinc</keyword>
<feature type="compositionally biased region" description="Polar residues" evidence="12">
    <location>
        <begin position="314"/>
        <end position="327"/>
    </location>
</feature>
<dbReference type="PANTHER" id="PTHR24393:SF151">
    <property type="entry name" value="C2H2-TYPE DOMAIN-CONTAINING PROTEIN"/>
    <property type="match status" value="1"/>
</dbReference>
<feature type="region of interest" description="Disordered" evidence="12">
    <location>
        <begin position="217"/>
        <end position="239"/>
    </location>
</feature>
<feature type="domain" description="C2H2-type" evidence="13">
    <location>
        <begin position="561"/>
        <end position="588"/>
    </location>
</feature>
<dbReference type="FunFam" id="3.30.160.60:FF:002343">
    <property type="entry name" value="Zinc finger protein 33A"/>
    <property type="match status" value="2"/>
</dbReference>